<evidence type="ECO:0000256" key="11">
    <source>
        <dbReference type="ARBA" id="ARBA00022927"/>
    </source>
</evidence>
<keyword evidence="20" id="KW-0732">Signal</keyword>
<gene>
    <name evidence="22" type="ORF">EI555_003548</name>
</gene>
<feature type="compositionally biased region" description="Polar residues" evidence="19">
    <location>
        <begin position="412"/>
        <end position="423"/>
    </location>
</feature>
<evidence type="ECO:0000256" key="10">
    <source>
        <dbReference type="ARBA" id="ARBA00022892"/>
    </source>
</evidence>
<proteinExistence type="predicted"/>
<keyword evidence="12" id="KW-0007">Acetylation</keyword>
<dbReference type="GO" id="GO:0016192">
    <property type="term" value="P:vesicle-mediated transport"/>
    <property type="evidence" value="ECO:0007669"/>
    <property type="project" value="UniProtKB-KW"/>
</dbReference>
<keyword evidence="4" id="KW-0343">GTPase activation</keyword>
<evidence type="ECO:0000256" key="18">
    <source>
        <dbReference type="PROSITE-ProRule" id="PRU00288"/>
    </source>
</evidence>
<dbReference type="SUPFAM" id="SSF57863">
    <property type="entry name" value="ArfGap/RecO-like zinc finger"/>
    <property type="match status" value="1"/>
</dbReference>
<dbReference type="PRINTS" id="PR00405">
    <property type="entry name" value="REVINTRACTNG"/>
</dbReference>
<evidence type="ECO:0000313" key="22">
    <source>
        <dbReference type="EMBL" id="TKC45036.1"/>
    </source>
</evidence>
<feature type="region of interest" description="Disordered" evidence="19">
    <location>
        <begin position="27"/>
        <end position="46"/>
    </location>
</feature>
<evidence type="ECO:0000256" key="3">
    <source>
        <dbReference type="ARBA" id="ARBA00022448"/>
    </source>
</evidence>
<keyword evidence="8 18" id="KW-0863">Zinc-finger</keyword>
<keyword evidence="5" id="KW-0963">Cytoplasm</keyword>
<comment type="caution">
    <text evidence="22">The sequence shown here is derived from an EMBL/GenBank/DDBJ whole genome shotgun (WGS) entry which is preliminary data.</text>
</comment>
<evidence type="ECO:0000256" key="16">
    <source>
        <dbReference type="ARBA" id="ARBA00077418"/>
    </source>
</evidence>
<reference evidence="23" key="1">
    <citation type="journal article" date="2019" name="IScience">
        <title>Narwhal Genome Reveals Long-Term Low Genetic Diversity despite Current Large Abundance Size.</title>
        <authorList>
            <person name="Westbury M.V."/>
            <person name="Petersen B."/>
            <person name="Garde E."/>
            <person name="Heide-Jorgensen M.P."/>
            <person name="Lorenzen E.D."/>
        </authorList>
    </citation>
    <scope>NUCLEOTIDE SEQUENCE [LARGE SCALE GENOMIC DNA]</scope>
</reference>
<evidence type="ECO:0000256" key="5">
    <source>
        <dbReference type="ARBA" id="ARBA00022490"/>
    </source>
</evidence>
<evidence type="ECO:0000259" key="21">
    <source>
        <dbReference type="PROSITE" id="PS50115"/>
    </source>
</evidence>
<evidence type="ECO:0000256" key="14">
    <source>
        <dbReference type="ARBA" id="ARBA00058112"/>
    </source>
</evidence>
<dbReference type="PANTHER" id="PTHR46395:SF1">
    <property type="entry name" value="ADP-RIBOSYLATION FACTOR GTPASE-ACTIVATING PROTEIN 1"/>
    <property type="match status" value="1"/>
</dbReference>
<evidence type="ECO:0000256" key="7">
    <source>
        <dbReference type="ARBA" id="ARBA00022723"/>
    </source>
</evidence>
<keyword evidence="10" id="KW-0931">ER-Golgi transport</keyword>
<evidence type="ECO:0000256" key="6">
    <source>
        <dbReference type="ARBA" id="ARBA00022553"/>
    </source>
</evidence>
<feature type="region of interest" description="Disordered" evidence="19">
    <location>
        <begin position="400"/>
        <end position="494"/>
    </location>
</feature>
<feature type="compositionally biased region" description="Polar residues" evidence="19">
    <location>
        <begin position="181"/>
        <end position="190"/>
    </location>
</feature>
<keyword evidence="11" id="KW-0653">Protein transport</keyword>
<evidence type="ECO:0000256" key="1">
    <source>
        <dbReference type="ARBA" id="ARBA00004496"/>
    </source>
</evidence>
<dbReference type="FunFam" id="1.10.220.150:FF:000008">
    <property type="entry name" value="ADP-ribosylation factor GTPase activating protein 1"/>
    <property type="match status" value="1"/>
</dbReference>
<evidence type="ECO:0000256" key="9">
    <source>
        <dbReference type="ARBA" id="ARBA00022833"/>
    </source>
</evidence>
<evidence type="ECO:0000256" key="4">
    <source>
        <dbReference type="ARBA" id="ARBA00022468"/>
    </source>
</evidence>
<feature type="region of interest" description="Disordered" evidence="19">
    <location>
        <begin position="181"/>
        <end position="211"/>
    </location>
</feature>
<dbReference type="PANTHER" id="PTHR46395">
    <property type="entry name" value="ADP-RIBOSYLATION FACTOR GTPASE-ACTIVATING PROTEIN 1"/>
    <property type="match status" value="1"/>
</dbReference>
<evidence type="ECO:0000256" key="19">
    <source>
        <dbReference type="SAM" id="MobiDB-lite"/>
    </source>
</evidence>
<feature type="signal peptide" evidence="20">
    <location>
        <begin position="1"/>
        <end position="26"/>
    </location>
</feature>
<dbReference type="GO" id="GO:0005096">
    <property type="term" value="F:GTPase activator activity"/>
    <property type="evidence" value="ECO:0007669"/>
    <property type="project" value="UniProtKB-KW"/>
</dbReference>
<dbReference type="CDD" id="cd08830">
    <property type="entry name" value="ArfGap_ArfGap1"/>
    <property type="match status" value="1"/>
</dbReference>
<feature type="chain" id="PRO_5020301054" description="ADP-ribosylation factor GTPase-activating protein 1" evidence="20">
    <location>
        <begin position="27"/>
        <end position="520"/>
    </location>
</feature>
<dbReference type="InterPro" id="IPR037278">
    <property type="entry name" value="ARFGAP/RecO"/>
</dbReference>
<dbReference type="GO" id="GO:0000139">
    <property type="term" value="C:Golgi membrane"/>
    <property type="evidence" value="ECO:0007669"/>
    <property type="project" value="TreeGrafter"/>
</dbReference>
<dbReference type="GO" id="GO:0015031">
    <property type="term" value="P:protein transport"/>
    <property type="evidence" value="ECO:0007669"/>
    <property type="project" value="UniProtKB-KW"/>
</dbReference>
<evidence type="ECO:0000256" key="13">
    <source>
        <dbReference type="ARBA" id="ARBA00023034"/>
    </source>
</evidence>
<accession>A0A4U1F8J2</accession>
<feature type="domain" description="Arf-GAP" evidence="21">
    <location>
        <begin position="62"/>
        <end position="179"/>
    </location>
</feature>
<comment type="subcellular location">
    <subcellularLocation>
        <location evidence="1">Cytoplasm</location>
    </subcellularLocation>
    <subcellularLocation>
        <location evidence="2">Golgi apparatus</location>
    </subcellularLocation>
</comment>
<evidence type="ECO:0000313" key="23">
    <source>
        <dbReference type="Proteomes" id="UP000308365"/>
    </source>
</evidence>
<keyword evidence="6" id="KW-0597">Phosphoprotein</keyword>
<sequence>VARRDVAGSWWRWGGWSAVVLGAVRGAADPGQDPGPDPGLTRPDPARRIEPSARAMASPRTRKVLKEIRVQDENNVCFECGAFNPQWVSVTYGIWICLECSGKHRGLGVHLSFVRSVTMDKWKDVELEKMKAGGNAKFREFLECQEVYDPCWSLQEKYNSKAAALFRDKVATLAEGREWSLESSPAQNWTPPQPKTLPSSAHRASGQLQNSTASADKAFEDWLNDDLGSYQGAQENRYVGFGNTVPPPKREDDFLNSAMSSLYSVRTPILAVPRSPGASRRLAVLGSRAGPSHRDPPPFPSLTSLLKAPLMGWSSFATGASRFASAAKEGATKFGSQASQKASELGHSLNESVLKPAQEKVKEGKIFDDVSSGFSELAAKVQGVGSRGWRDVTTFFSGRAEDPLDRAPEGRSCQNSSGDSSHGTTDRNFWEAFGSSDPAGAHRSPTGNSWTCADPSADKRSSDGWDVWGSGPASASSNGGGDIGGGEAWGAGVEARARARAVKEAAPPAAVDDGWDNQDW</sequence>
<keyword evidence="13" id="KW-0333">Golgi apparatus</keyword>
<organism evidence="22 23">
    <name type="scientific">Monodon monoceros</name>
    <name type="common">Narwhal</name>
    <name type="synonym">Ceratodon monodon</name>
    <dbReference type="NCBI Taxonomy" id="40151"/>
    <lineage>
        <taxon>Eukaryota</taxon>
        <taxon>Metazoa</taxon>
        <taxon>Chordata</taxon>
        <taxon>Craniata</taxon>
        <taxon>Vertebrata</taxon>
        <taxon>Euteleostomi</taxon>
        <taxon>Mammalia</taxon>
        <taxon>Eutheria</taxon>
        <taxon>Laurasiatheria</taxon>
        <taxon>Artiodactyla</taxon>
        <taxon>Whippomorpha</taxon>
        <taxon>Cetacea</taxon>
        <taxon>Odontoceti</taxon>
        <taxon>Monodontidae</taxon>
        <taxon>Monodon</taxon>
    </lineage>
</organism>
<dbReference type="PROSITE" id="PS50115">
    <property type="entry name" value="ARFGAP"/>
    <property type="match status" value="1"/>
</dbReference>
<evidence type="ECO:0000256" key="17">
    <source>
        <dbReference type="ARBA" id="ARBA00081514"/>
    </source>
</evidence>
<feature type="compositionally biased region" description="Gly residues" evidence="19">
    <location>
        <begin position="478"/>
        <end position="489"/>
    </location>
</feature>
<dbReference type="GO" id="GO:0008270">
    <property type="term" value="F:zinc ion binding"/>
    <property type="evidence" value="ECO:0007669"/>
    <property type="project" value="UniProtKB-KW"/>
</dbReference>
<dbReference type="InterPro" id="IPR001164">
    <property type="entry name" value="ArfGAP_dom"/>
</dbReference>
<feature type="compositionally biased region" description="Basic and acidic residues" evidence="19">
    <location>
        <begin position="400"/>
        <end position="409"/>
    </location>
</feature>
<evidence type="ECO:0000256" key="15">
    <source>
        <dbReference type="ARBA" id="ARBA00071258"/>
    </source>
</evidence>
<evidence type="ECO:0000256" key="12">
    <source>
        <dbReference type="ARBA" id="ARBA00022990"/>
    </source>
</evidence>
<comment type="function">
    <text evidence="14">GTPase-activating protein (GAP) for the ADP ribosylation factor 1 (ARF1). Involved in membrane trafficking and /or vesicle transport. Promotes hydrolysis of the ARF1-bound GTP and thus, is required for the dissociation of coat proteins from Golgi-derived membranes and vesicles, a prerequisite for vesicle's fusion with target compartment. Probably regulates ARF1-mediated transport via its interaction with the KDELR proteins and TMED2. Overexpression induces the redistribution of the entire Golgi complex to the endoplasmic reticulum, as when ARF1 is deactivated. Its activity is stimulated by phosphoinosides and inhibited by phosphatidylcholine.</text>
</comment>
<dbReference type="Gene3D" id="1.10.220.150">
    <property type="entry name" value="Arf GTPase activating protein"/>
    <property type="match status" value="1"/>
</dbReference>
<keyword evidence="9" id="KW-0862">Zinc</keyword>
<dbReference type="GO" id="GO:0032012">
    <property type="term" value="P:regulation of ARF protein signal transduction"/>
    <property type="evidence" value="ECO:0007669"/>
    <property type="project" value="TreeGrafter"/>
</dbReference>
<dbReference type="SMART" id="SM00105">
    <property type="entry name" value="ArfGap"/>
    <property type="match status" value="1"/>
</dbReference>
<dbReference type="EMBL" id="RWIC01000354">
    <property type="protein sequence ID" value="TKC45036.1"/>
    <property type="molecule type" value="Genomic_DNA"/>
</dbReference>
<dbReference type="AlphaFoldDB" id="A0A4U1F8J2"/>
<dbReference type="GO" id="GO:0030100">
    <property type="term" value="P:regulation of endocytosis"/>
    <property type="evidence" value="ECO:0007669"/>
    <property type="project" value="TreeGrafter"/>
</dbReference>
<keyword evidence="7" id="KW-0479">Metal-binding</keyword>
<keyword evidence="3" id="KW-0813">Transport</keyword>
<evidence type="ECO:0000256" key="8">
    <source>
        <dbReference type="ARBA" id="ARBA00022771"/>
    </source>
</evidence>
<dbReference type="Pfam" id="PF01412">
    <property type="entry name" value="ArfGap"/>
    <property type="match status" value="1"/>
</dbReference>
<dbReference type="Proteomes" id="UP000308365">
    <property type="component" value="Unassembled WGS sequence"/>
</dbReference>
<feature type="non-terminal residue" evidence="22">
    <location>
        <position position="1"/>
    </location>
</feature>
<evidence type="ECO:0000256" key="2">
    <source>
        <dbReference type="ARBA" id="ARBA00004555"/>
    </source>
</evidence>
<name>A0A4U1F8J2_MONMO</name>
<dbReference type="InterPro" id="IPR038508">
    <property type="entry name" value="ArfGAP_dom_sf"/>
</dbReference>
<evidence type="ECO:0000256" key="20">
    <source>
        <dbReference type="SAM" id="SignalP"/>
    </source>
</evidence>
<protein>
    <recommendedName>
        <fullName evidence="15">ADP-ribosylation factor GTPase-activating protein 1</fullName>
    </recommendedName>
    <alternativeName>
        <fullName evidence="17">ADP-ribosylation factor 1 GTPase-activating protein</fullName>
    </alternativeName>
    <alternativeName>
        <fullName evidence="16">ARF1-directed GTPase-activating protein</fullName>
    </alternativeName>
</protein>